<gene>
    <name evidence="10" type="primary">cwlH</name>
    <name evidence="10" type="ORF">NCTC10138_00662</name>
</gene>
<protein>
    <recommendedName>
        <fullName evidence="3">N-acetylmuramoyl-L-alanine amidase</fullName>
        <ecNumber evidence="3">3.5.1.28</ecNumber>
    </recommendedName>
</protein>
<evidence type="ECO:0000256" key="7">
    <source>
        <dbReference type="ARBA" id="ARBA00023316"/>
    </source>
</evidence>
<dbReference type="InterPro" id="IPR003343">
    <property type="entry name" value="Big_2"/>
</dbReference>
<organism evidence="10 11">
    <name type="scientific">Haploplasma axanthum</name>
    <name type="common">Acholeplasma axanthum</name>
    <dbReference type="NCBI Taxonomy" id="29552"/>
    <lineage>
        <taxon>Bacteria</taxon>
        <taxon>Bacillati</taxon>
        <taxon>Mycoplasmatota</taxon>
        <taxon>Mollicutes</taxon>
        <taxon>Acholeplasmatales</taxon>
        <taxon>Acholeplasmataceae</taxon>
        <taxon>Haploplasma</taxon>
    </lineage>
</organism>
<dbReference type="GO" id="GO:0030420">
    <property type="term" value="P:establishment of competence for transformation"/>
    <property type="evidence" value="ECO:0007669"/>
    <property type="project" value="UniProtKB-KW"/>
</dbReference>
<comment type="similarity">
    <text evidence="2">Belongs to the N-acetylmuramoyl-L-alanine amidase 2 family.</text>
</comment>
<evidence type="ECO:0000256" key="5">
    <source>
        <dbReference type="ARBA" id="ARBA00022969"/>
    </source>
</evidence>
<dbReference type="Proteomes" id="UP000289841">
    <property type="component" value="Chromosome"/>
</dbReference>
<dbReference type="Pfam" id="PF01510">
    <property type="entry name" value="Amidase_2"/>
    <property type="match status" value="1"/>
</dbReference>
<keyword evidence="5" id="KW-0749">Sporulation</keyword>
<evidence type="ECO:0000256" key="2">
    <source>
        <dbReference type="ARBA" id="ARBA00007553"/>
    </source>
</evidence>
<evidence type="ECO:0000313" key="10">
    <source>
        <dbReference type="EMBL" id="VEU80293.1"/>
    </source>
</evidence>
<sequence>MKKIVLSIGILVFFSILLVGCSKDKIEIKLKSDSVQIKVGEEKNVEFTTSDELGLNFESGDETVLTVNESGVFKGIKKGKTFIKITSKSNLKKTVKLDVEVYEGEIEILLVLKRMGLGIDTSKKIDLTTNDPLGLIYETSDETIVTVNSEGEVKGIKQGRAIITILSKSDSKVKESIEVLVTEEVAVKQGAKANDELVINDKKYIYGENLFATINDAVNTISSGIIIVDTGAYKENITFESDFELISNGKVTLEGEFKGNNISLRFKGFTFVGNTNIKLDNKSEFIFEENEVSVDKDFIIMNNSSQIKIVSNNIEAKNSTAITINDFDVQGDYLIEDNVITDSQIAILIKAIDKLERKANIKLYRNKIDNVNTAFDVDLGNKNKTGNYIAYGRFNEVTNYDVAINNRTEDKFEWTLNYWGNTALDMSKFINVDNTMLREPYKNAIDILSKKDYKPNVPVKVIIENPIGRIELGESYKFDVITIPYTASKTTRWVVSKQGLIEASATTNTFNPIQSGELNIKISSAANSNIFDTVDLIVTTDPGIHLTPSIDKQDILVGDDFTLTAEPFPYNYANKQVKFISSDENIATVDEGKVNVIGAGDFSITVKLLDDKSVFEIIEFTSYDELDDNNIIDFLVKRQMLYSKIRSFQVFGTSHNFTSTHYDSVSRLTYGEIKRNTDMIIPVTADLRPGTKKNSNIKEEYKFNDDNVVWIVMHETGSTSTASGAYSHAKYLMTQATTGVQRVASWHATIDSKELYQHIPFDEVAYHAGDGSVLPGMSSTYLGGGNRNGIGIEMAVNDDGNIMKTWQRAAKFAAELLVQYNLPTTQISYHQDFSGKLCPQSMIRADLQGLFEEFVENEYELLKRFPNVKSIELVSSNEEYLENTGVIVKNPNKTMTIEYDLIIKFDNDTEMIKTFKTYLPGMWK</sequence>
<dbReference type="SUPFAM" id="SSF49373">
    <property type="entry name" value="Invasin/intimin cell-adhesion fragments"/>
    <property type="match status" value="3"/>
</dbReference>
<dbReference type="InterPro" id="IPR002502">
    <property type="entry name" value="Amidase_domain"/>
</dbReference>
<dbReference type="KEGG" id="aaxa:NCTC10138_00662"/>
<dbReference type="EC" id="3.5.1.28" evidence="3"/>
<evidence type="ECO:0000256" key="1">
    <source>
        <dbReference type="ARBA" id="ARBA00001561"/>
    </source>
</evidence>
<dbReference type="OrthoDB" id="9794294at2"/>
<dbReference type="Gene3D" id="2.60.40.1080">
    <property type="match status" value="3"/>
</dbReference>
<name>A0A449BCW0_HAPAX</name>
<accession>A0A449BCW0</accession>
<feature type="domain" description="BIG2" evidence="8">
    <location>
        <begin position="540"/>
        <end position="616"/>
    </location>
</feature>
<feature type="domain" description="N-acetylmuramoyl-L-alanine amidase" evidence="9">
    <location>
        <begin position="698"/>
        <end position="849"/>
    </location>
</feature>
<dbReference type="PANTHER" id="PTHR30417">
    <property type="entry name" value="N-ACETYLMURAMOYL-L-ALANINE AMIDASE AMID"/>
    <property type="match status" value="1"/>
</dbReference>
<dbReference type="CDD" id="cd06583">
    <property type="entry name" value="PGRP"/>
    <property type="match status" value="1"/>
</dbReference>
<dbReference type="InterPro" id="IPR051206">
    <property type="entry name" value="NAMLAA_amidase_2"/>
</dbReference>
<dbReference type="InterPro" id="IPR011050">
    <property type="entry name" value="Pectin_lyase_fold/virulence"/>
</dbReference>
<keyword evidence="4 10" id="KW-0378">Hydrolase</keyword>
<keyword evidence="7" id="KW-0961">Cell wall biogenesis/degradation</keyword>
<dbReference type="GO" id="GO:0030435">
    <property type="term" value="P:sporulation resulting in formation of a cellular spore"/>
    <property type="evidence" value="ECO:0007669"/>
    <property type="project" value="UniProtKB-KW"/>
</dbReference>
<dbReference type="EMBL" id="LR215048">
    <property type="protein sequence ID" value="VEU80293.1"/>
    <property type="molecule type" value="Genomic_DNA"/>
</dbReference>
<dbReference type="InterPro" id="IPR008964">
    <property type="entry name" value="Invasin/intimin_cell_adhesion"/>
</dbReference>
<evidence type="ECO:0000256" key="6">
    <source>
        <dbReference type="ARBA" id="ARBA00023287"/>
    </source>
</evidence>
<feature type="domain" description="BIG2" evidence="8">
    <location>
        <begin position="24"/>
        <end position="97"/>
    </location>
</feature>
<dbReference type="SUPFAM" id="SSF55846">
    <property type="entry name" value="N-acetylmuramoyl-L-alanine amidase-like"/>
    <property type="match status" value="1"/>
</dbReference>
<dbReference type="Gene3D" id="3.40.80.10">
    <property type="entry name" value="Peptidoglycan recognition protein-like"/>
    <property type="match status" value="1"/>
</dbReference>
<dbReference type="RefSeq" id="WP_026390385.1">
    <property type="nucleotide sequence ID" value="NZ_LR215048.1"/>
</dbReference>
<dbReference type="GO" id="GO:0009254">
    <property type="term" value="P:peptidoglycan turnover"/>
    <property type="evidence" value="ECO:0007669"/>
    <property type="project" value="TreeGrafter"/>
</dbReference>
<evidence type="ECO:0000259" key="9">
    <source>
        <dbReference type="SMART" id="SM00644"/>
    </source>
</evidence>
<dbReference type="GO" id="GO:0008745">
    <property type="term" value="F:N-acetylmuramoyl-L-alanine amidase activity"/>
    <property type="evidence" value="ECO:0007669"/>
    <property type="project" value="UniProtKB-EC"/>
</dbReference>
<evidence type="ECO:0000256" key="4">
    <source>
        <dbReference type="ARBA" id="ARBA00022801"/>
    </source>
</evidence>
<evidence type="ECO:0000313" key="11">
    <source>
        <dbReference type="Proteomes" id="UP000289841"/>
    </source>
</evidence>
<dbReference type="SMART" id="SM00635">
    <property type="entry name" value="BID_2"/>
    <property type="match status" value="2"/>
</dbReference>
<dbReference type="STRING" id="1278311.GCA_000428705_00769"/>
<evidence type="ECO:0000259" key="8">
    <source>
        <dbReference type="SMART" id="SM00635"/>
    </source>
</evidence>
<keyword evidence="6" id="KW-0178">Competence</keyword>
<dbReference type="PANTHER" id="PTHR30417:SF11">
    <property type="entry name" value="N-ACETYLMURAMOYL-L-ALANINE AMIDASE XLYA"/>
    <property type="match status" value="1"/>
</dbReference>
<dbReference type="SUPFAM" id="SSF51126">
    <property type="entry name" value="Pectin lyase-like"/>
    <property type="match status" value="1"/>
</dbReference>
<proteinExistence type="inferred from homology"/>
<dbReference type="InterPro" id="IPR036505">
    <property type="entry name" value="Amidase/PGRP_sf"/>
</dbReference>
<dbReference type="GO" id="GO:0009253">
    <property type="term" value="P:peptidoglycan catabolic process"/>
    <property type="evidence" value="ECO:0007669"/>
    <property type="project" value="InterPro"/>
</dbReference>
<reference evidence="10 11" key="1">
    <citation type="submission" date="2019-01" db="EMBL/GenBank/DDBJ databases">
        <authorList>
            <consortium name="Pathogen Informatics"/>
        </authorList>
    </citation>
    <scope>NUCLEOTIDE SEQUENCE [LARGE SCALE GENOMIC DNA]</scope>
    <source>
        <strain evidence="10 11">NCTC10138</strain>
    </source>
</reference>
<dbReference type="SMART" id="SM00644">
    <property type="entry name" value="Ami_2"/>
    <property type="match status" value="1"/>
</dbReference>
<dbReference type="AlphaFoldDB" id="A0A449BCW0"/>
<dbReference type="PROSITE" id="PS51257">
    <property type="entry name" value="PROKAR_LIPOPROTEIN"/>
    <property type="match status" value="1"/>
</dbReference>
<dbReference type="GO" id="GO:0071555">
    <property type="term" value="P:cell wall organization"/>
    <property type="evidence" value="ECO:0007669"/>
    <property type="project" value="UniProtKB-KW"/>
</dbReference>
<comment type="catalytic activity">
    <reaction evidence="1">
        <text>Hydrolyzes the link between N-acetylmuramoyl residues and L-amino acid residues in certain cell-wall glycopeptides.</text>
        <dbReference type="EC" id="3.5.1.28"/>
    </reaction>
</comment>
<evidence type="ECO:0000256" key="3">
    <source>
        <dbReference type="ARBA" id="ARBA00011901"/>
    </source>
</evidence>
<keyword evidence="11" id="KW-1185">Reference proteome</keyword>